<evidence type="ECO:0000256" key="1">
    <source>
        <dbReference type="SAM" id="Phobius"/>
    </source>
</evidence>
<evidence type="ECO:0000313" key="4">
    <source>
        <dbReference type="Proteomes" id="UP000184089"/>
    </source>
</evidence>
<dbReference type="AlphaFoldDB" id="A0AAQ1MCW3"/>
<evidence type="ECO:0000313" key="5">
    <source>
        <dbReference type="Proteomes" id="UP000474718"/>
    </source>
</evidence>
<gene>
    <name evidence="2" type="ORF">GT747_12890</name>
    <name evidence="3" type="ORF">SAMN05444424_1270</name>
</gene>
<dbReference type="EMBL" id="WWVX01000009">
    <property type="protein sequence ID" value="MZL70646.1"/>
    <property type="molecule type" value="Genomic_DNA"/>
</dbReference>
<dbReference type="EMBL" id="FQVY01000002">
    <property type="protein sequence ID" value="SHG04713.1"/>
    <property type="molecule type" value="Genomic_DNA"/>
</dbReference>
<keyword evidence="1" id="KW-0812">Transmembrane</keyword>
<evidence type="ECO:0000313" key="3">
    <source>
        <dbReference type="EMBL" id="SHG04713.1"/>
    </source>
</evidence>
<sequence>MKWCDLLFFSAGAGLAAVLWWMRGCPLDGLLILALLAALAAGALAIALRGRKKERESDRP</sequence>
<reference evidence="2 5" key="3">
    <citation type="journal article" date="2019" name="Nat. Med.">
        <title>A library of human gut bacterial isolates paired with longitudinal multiomics data enables mechanistic microbiome research.</title>
        <authorList>
            <person name="Poyet M."/>
            <person name="Groussin M."/>
            <person name="Gibbons S.M."/>
            <person name="Avila-Pacheco J."/>
            <person name="Jiang X."/>
            <person name="Kearney S.M."/>
            <person name="Perrotta A.R."/>
            <person name="Berdy B."/>
            <person name="Zhao S."/>
            <person name="Lieberman T.D."/>
            <person name="Swanson P.K."/>
            <person name="Smith M."/>
            <person name="Roesemann S."/>
            <person name="Alexander J.E."/>
            <person name="Rich S.A."/>
            <person name="Livny J."/>
            <person name="Vlamakis H."/>
            <person name="Clish C."/>
            <person name="Bullock K."/>
            <person name="Deik A."/>
            <person name="Scott J."/>
            <person name="Pierce K.A."/>
            <person name="Xavier R.J."/>
            <person name="Alm E.J."/>
        </authorList>
    </citation>
    <scope>NUCLEOTIDE SEQUENCE [LARGE SCALE GENOMIC DNA]</scope>
    <source>
        <strain evidence="2 5">BIOML-A2</strain>
    </source>
</reference>
<reference evidence="4" key="2">
    <citation type="submission" date="2016-11" db="EMBL/GenBank/DDBJ databases">
        <authorList>
            <person name="Jaros S."/>
            <person name="Januszkiewicz K."/>
            <person name="Wedrychowicz H."/>
        </authorList>
    </citation>
    <scope>NUCLEOTIDE SEQUENCE [LARGE SCALE GENOMIC DNA]</scope>
    <source>
        <strain evidence="4">DSM 4029</strain>
    </source>
</reference>
<comment type="caution">
    <text evidence="3">The sequence shown here is derived from an EMBL/GenBank/DDBJ whole genome shotgun (WGS) entry which is preliminary data.</text>
</comment>
<dbReference type="Proteomes" id="UP000184089">
    <property type="component" value="Unassembled WGS sequence"/>
</dbReference>
<protein>
    <submittedName>
        <fullName evidence="3">Uncharacterized protein</fullName>
    </submittedName>
</protein>
<feature type="transmembrane region" description="Helical" evidence="1">
    <location>
        <begin position="7"/>
        <end position="23"/>
    </location>
</feature>
<dbReference type="Proteomes" id="UP000474718">
    <property type="component" value="Unassembled WGS sequence"/>
</dbReference>
<reference evidence="3" key="1">
    <citation type="submission" date="2016-11" db="EMBL/GenBank/DDBJ databases">
        <authorList>
            <person name="Varghese N."/>
            <person name="Submissions S."/>
        </authorList>
    </citation>
    <scope>NUCLEOTIDE SEQUENCE</scope>
    <source>
        <strain evidence="3">DSM 4029</strain>
    </source>
</reference>
<organism evidence="3 4">
    <name type="scientific">Bittarella massiliensis</name>
    <name type="common">ex Durand et al. 2017</name>
    <dbReference type="NCBI Taxonomy" id="1720313"/>
    <lineage>
        <taxon>Bacteria</taxon>
        <taxon>Bacillati</taxon>
        <taxon>Bacillota</taxon>
        <taxon>Clostridia</taxon>
        <taxon>Eubacteriales</taxon>
        <taxon>Oscillospiraceae</taxon>
        <taxon>Bittarella (ex Durand et al. 2017)</taxon>
    </lineage>
</organism>
<feature type="transmembrane region" description="Helical" evidence="1">
    <location>
        <begin position="29"/>
        <end position="48"/>
    </location>
</feature>
<evidence type="ECO:0000313" key="2">
    <source>
        <dbReference type="EMBL" id="MZL70646.1"/>
    </source>
</evidence>
<keyword evidence="5" id="KW-1185">Reference proteome</keyword>
<keyword evidence="1" id="KW-0472">Membrane</keyword>
<name>A0AAQ1MCW3_9FIRM</name>
<dbReference type="RefSeq" id="WP_021660227.1">
    <property type="nucleotide sequence ID" value="NZ_FQVY01000002.1"/>
</dbReference>
<keyword evidence="1" id="KW-1133">Transmembrane helix</keyword>
<accession>A0AAQ1MCW3</accession>
<proteinExistence type="predicted"/>